<dbReference type="EMBL" id="BMJY01000007">
    <property type="protein sequence ID" value="GGH44765.1"/>
    <property type="molecule type" value="Genomic_DNA"/>
</dbReference>
<dbReference type="GO" id="GO:0016787">
    <property type="term" value="F:hydrolase activity"/>
    <property type="evidence" value="ECO:0007669"/>
    <property type="project" value="UniProtKB-KW"/>
</dbReference>
<evidence type="ECO:0000313" key="3">
    <source>
        <dbReference type="EMBL" id="GGH44765.1"/>
    </source>
</evidence>
<dbReference type="SUPFAM" id="SSF53474">
    <property type="entry name" value="alpha/beta-Hydrolases"/>
    <property type="match status" value="1"/>
</dbReference>
<evidence type="ECO:0000313" key="4">
    <source>
        <dbReference type="Proteomes" id="UP000657592"/>
    </source>
</evidence>
<dbReference type="InterPro" id="IPR050300">
    <property type="entry name" value="GDXG_lipolytic_enzyme"/>
</dbReference>
<organism evidence="3 4">
    <name type="scientific">Microbacterium album</name>
    <dbReference type="NCBI Taxonomy" id="2053191"/>
    <lineage>
        <taxon>Bacteria</taxon>
        <taxon>Bacillati</taxon>
        <taxon>Actinomycetota</taxon>
        <taxon>Actinomycetes</taxon>
        <taxon>Micrococcales</taxon>
        <taxon>Microbacteriaceae</taxon>
        <taxon>Microbacterium</taxon>
    </lineage>
</organism>
<dbReference type="Proteomes" id="UP000657592">
    <property type="component" value="Unassembled WGS sequence"/>
</dbReference>
<dbReference type="Pfam" id="PF20434">
    <property type="entry name" value="BD-FAE"/>
    <property type="match status" value="1"/>
</dbReference>
<dbReference type="PANTHER" id="PTHR48081">
    <property type="entry name" value="AB HYDROLASE SUPERFAMILY PROTEIN C4A8.06C"/>
    <property type="match status" value="1"/>
</dbReference>
<sequence length="301" mass="32111">MGAGDGLSVAHVRAVLAEIGRDVTVDTLMASNALMAPFHDTAPYAGVRVERDLSYGEHERHRLDLFLPDAPAGEARPVVVFLHGGSFVGGDKHREGSPFHDNVGLWAARRGMVGVTANHRLAPAHPWPAGPEDVAGIVRWIRAHANEWGGDARRLHLMGASSGAVHVATYLAHERFHAVPGGGVASASMIGGAYALTRFDAQRMAPYFGDDPALIAAVDPGPALAASDLPILYAVAEWDPLDAQDQFAWIARESLERRGTLPPLVWVRDANHFTITAHLGAPFDALGPHVEHLIAHAEPSA</sequence>
<name>A0A917IFM2_9MICO</name>
<reference evidence="3" key="1">
    <citation type="journal article" date="2014" name="Int. J. Syst. Evol. Microbiol.">
        <title>Complete genome sequence of Corynebacterium casei LMG S-19264T (=DSM 44701T), isolated from a smear-ripened cheese.</title>
        <authorList>
            <consortium name="US DOE Joint Genome Institute (JGI-PGF)"/>
            <person name="Walter F."/>
            <person name="Albersmeier A."/>
            <person name="Kalinowski J."/>
            <person name="Ruckert C."/>
        </authorList>
    </citation>
    <scope>NUCLEOTIDE SEQUENCE</scope>
    <source>
        <strain evidence="3">CGMCC 1.15794</strain>
    </source>
</reference>
<gene>
    <name evidence="3" type="ORF">GCM10010921_19650</name>
</gene>
<reference evidence="3" key="2">
    <citation type="submission" date="2020-09" db="EMBL/GenBank/DDBJ databases">
        <authorList>
            <person name="Sun Q."/>
            <person name="Zhou Y."/>
        </authorList>
    </citation>
    <scope>NUCLEOTIDE SEQUENCE</scope>
    <source>
        <strain evidence="3">CGMCC 1.15794</strain>
    </source>
</reference>
<dbReference type="AlphaFoldDB" id="A0A917IFM2"/>
<feature type="domain" description="BD-FAE-like" evidence="2">
    <location>
        <begin position="63"/>
        <end position="172"/>
    </location>
</feature>
<evidence type="ECO:0000256" key="1">
    <source>
        <dbReference type="ARBA" id="ARBA00022801"/>
    </source>
</evidence>
<keyword evidence="4" id="KW-1185">Reference proteome</keyword>
<evidence type="ECO:0000259" key="2">
    <source>
        <dbReference type="Pfam" id="PF20434"/>
    </source>
</evidence>
<dbReference type="Gene3D" id="3.40.50.1820">
    <property type="entry name" value="alpha/beta hydrolase"/>
    <property type="match status" value="1"/>
</dbReference>
<comment type="caution">
    <text evidence="3">The sequence shown here is derived from an EMBL/GenBank/DDBJ whole genome shotgun (WGS) entry which is preliminary data.</text>
</comment>
<keyword evidence="1" id="KW-0378">Hydrolase</keyword>
<protein>
    <recommendedName>
        <fullName evidence="2">BD-FAE-like domain-containing protein</fullName>
    </recommendedName>
</protein>
<dbReference type="InterPro" id="IPR049492">
    <property type="entry name" value="BD-FAE-like_dom"/>
</dbReference>
<accession>A0A917IFM2</accession>
<proteinExistence type="predicted"/>
<dbReference type="InterPro" id="IPR029058">
    <property type="entry name" value="AB_hydrolase_fold"/>
</dbReference>